<reference evidence="1" key="2">
    <citation type="submission" date="2022-10" db="EMBL/GenBank/DDBJ databases">
        <authorList>
            <person name="Trinh H.N."/>
        </authorList>
    </citation>
    <scope>NUCLEOTIDE SEQUENCE</scope>
    <source>
        <strain evidence="1">RN2-1</strain>
    </source>
</reference>
<reference evidence="1" key="1">
    <citation type="submission" date="2022-09" db="EMBL/GenBank/DDBJ databases">
        <title>Rhodovastum sp. nov. RN2-1 isolated from soil in Seongnam, South Korea.</title>
        <authorList>
            <person name="Le N.T."/>
        </authorList>
    </citation>
    <scope>NUCLEOTIDE SEQUENCE</scope>
    <source>
        <strain evidence="1">RN2-1</strain>
    </source>
</reference>
<organism evidence="1 2">
    <name type="scientific">Limobrevibacterium gyesilva</name>
    <dbReference type="NCBI Taxonomy" id="2991712"/>
    <lineage>
        <taxon>Bacteria</taxon>
        <taxon>Pseudomonadati</taxon>
        <taxon>Pseudomonadota</taxon>
        <taxon>Alphaproteobacteria</taxon>
        <taxon>Acetobacterales</taxon>
        <taxon>Acetobacteraceae</taxon>
        <taxon>Limobrevibacterium</taxon>
    </lineage>
</organism>
<accession>A0AA42CCI5</accession>
<dbReference type="Proteomes" id="UP001165679">
    <property type="component" value="Unassembled WGS sequence"/>
</dbReference>
<protein>
    <recommendedName>
        <fullName evidence="3">EAL domain-containing protein</fullName>
    </recommendedName>
</protein>
<proteinExistence type="predicted"/>
<dbReference type="SUPFAM" id="SSF141868">
    <property type="entry name" value="EAL domain-like"/>
    <property type="match status" value="1"/>
</dbReference>
<dbReference type="EMBL" id="JAPDNT010000001">
    <property type="protein sequence ID" value="MCW3473418.1"/>
    <property type="molecule type" value="Genomic_DNA"/>
</dbReference>
<dbReference type="InterPro" id="IPR035919">
    <property type="entry name" value="EAL_sf"/>
</dbReference>
<name>A0AA42CCI5_9PROT</name>
<evidence type="ECO:0000313" key="1">
    <source>
        <dbReference type="EMBL" id="MCW3473418.1"/>
    </source>
</evidence>
<dbReference type="AlphaFoldDB" id="A0AA42CCI5"/>
<sequence>MMNPGRVAHAGGQAGSAPAPGLLAALGLAGSGPDKAAERHLLEAAHRLPQEWAALVLHLSRLQQPAPRPHHRRVARALLQEAAQRHDGQVLALRNGDLVLLYRAHMLRAGAAGTPLAVTLAQLLQAVAPDPAAVISVWPLGEARDQLLGYAAERLIEPSPGGWHDSDAVADPESIDRLALLAEGGRLTDLLHRQTAVLLGQSRARPGNALRPIYREVSVSLAALEARTGAGPVDADPFLFRHLAGRLDQHMLAALRQEIGGAGALDAATAPRLQVNLTLSGILSGGFEKLAAATVRAGATLGVEVALAEAGADLVAFARARNRLAAAGMELVLDGVSHLALLLTCPEALGAGLVKLDWSPRMARLAPGEQQELTAAVSRLGVQRIVLNHAETETAVQWGIAQGIRRFQGRHVDAMLGVGRIVACPASHACTLRQCIERGAAAAPAGRAGCTVPALLDAAAPPEPVP</sequence>
<evidence type="ECO:0008006" key="3">
    <source>
        <dbReference type="Google" id="ProtNLM"/>
    </source>
</evidence>
<evidence type="ECO:0000313" key="2">
    <source>
        <dbReference type="Proteomes" id="UP001165679"/>
    </source>
</evidence>
<comment type="caution">
    <text evidence="1">The sequence shown here is derived from an EMBL/GenBank/DDBJ whole genome shotgun (WGS) entry which is preliminary data.</text>
</comment>
<gene>
    <name evidence="1" type="ORF">OL599_02410</name>
</gene>
<keyword evidence="2" id="KW-1185">Reference proteome</keyword>